<gene>
    <name evidence="2" type="ORF">DFJ65_1533</name>
</gene>
<dbReference type="AlphaFoldDB" id="A0A3D9UM47"/>
<dbReference type="Proteomes" id="UP000256253">
    <property type="component" value="Unassembled WGS sequence"/>
</dbReference>
<sequence length="605" mass="64151">MTPDEAGRAALRATVAVLTAFVLAACAGLPGSSSVQARRPIADAPTAPPANVEFYGPQADAAPVDLVKGFLRANGSVDEDFAVAREYLTTDASRSWAPSGRVAITQGERDFVVTEVSTGRVTLTVTQWAELDGGGHLRQFSTPTHRTVDIGLTQVNGQWRISRLPADFGPYLSTTDFRDRTYAPYTVYLAEKRTHTLVADQQWFPRTGVTAALARAVLRGVPEWMAQREGSMPDFNQVPGGTRLAVDAVPISADGVATVDLTESVRSADANSRTALWAAMMATLNQVPRVHRVAITVGGSRLGASNLPTNPVTPGDVGYNVPASVDNGVMVRVDQSLRWQIDGSTNGPARTPTRPTLPTMNRNWYLLSSDTDGSQIAGISGDRKTLGRWISGGAVYQVPAFGRQLTRPSFNGLDELWLAGLSLSRAGPDREVSSGATVWMMDTTNFVSTTRPQAISVPWLGDSQVLSLKSARDGQRIALVTRAPNGTTKLQLALVIRDANGQATALSNPIDVGQAVSDVVDVAWADDVTLAVITGTGDQPRQVIEVPLSGFVNPMGTVTGATEIVATGRGTGDLYVHTSEPAVQERIGGGWRKMSGVSEVIAPGA</sequence>
<accession>A0A3D9UM47</accession>
<dbReference type="InterPro" id="IPR059026">
    <property type="entry name" value="LpqB_N"/>
</dbReference>
<organism evidence="2 3">
    <name type="scientific">Calidifontibacter indicus</name>
    <dbReference type="NCBI Taxonomy" id="419650"/>
    <lineage>
        <taxon>Bacteria</taxon>
        <taxon>Bacillati</taxon>
        <taxon>Actinomycetota</taxon>
        <taxon>Actinomycetes</taxon>
        <taxon>Micrococcales</taxon>
        <taxon>Dermacoccaceae</taxon>
        <taxon>Calidifontibacter</taxon>
    </lineage>
</organism>
<keyword evidence="3" id="KW-1185">Reference proteome</keyword>
<dbReference type="RefSeq" id="WP_115922501.1">
    <property type="nucleotide sequence ID" value="NZ_QTUA01000001.1"/>
</dbReference>
<protein>
    <submittedName>
        <fullName evidence="2">Sporulation and spore germination protein</fullName>
    </submittedName>
</protein>
<dbReference type="Pfam" id="PF10647">
    <property type="entry name" value="Gmad1"/>
    <property type="match status" value="1"/>
</dbReference>
<comment type="caution">
    <text evidence="2">The sequence shown here is derived from an EMBL/GenBank/DDBJ whole genome shotgun (WGS) entry which is preliminary data.</text>
</comment>
<dbReference type="SMART" id="SM00909">
    <property type="entry name" value="Germane"/>
    <property type="match status" value="1"/>
</dbReference>
<feature type="domain" description="GerMN" evidence="1">
    <location>
        <begin position="210"/>
        <end position="306"/>
    </location>
</feature>
<dbReference type="EMBL" id="QTUA01000001">
    <property type="protein sequence ID" value="REF30522.1"/>
    <property type="molecule type" value="Genomic_DNA"/>
</dbReference>
<proteinExistence type="predicted"/>
<reference evidence="2 3" key="1">
    <citation type="submission" date="2018-08" db="EMBL/GenBank/DDBJ databases">
        <title>Sequencing the genomes of 1000 actinobacteria strains.</title>
        <authorList>
            <person name="Klenk H.-P."/>
        </authorList>
    </citation>
    <scope>NUCLEOTIDE SEQUENCE [LARGE SCALE GENOMIC DNA]</scope>
    <source>
        <strain evidence="2 3">DSM 22967</strain>
    </source>
</reference>
<dbReference type="InterPro" id="IPR019606">
    <property type="entry name" value="GerMN"/>
</dbReference>
<evidence type="ECO:0000259" key="1">
    <source>
        <dbReference type="SMART" id="SM00909"/>
    </source>
</evidence>
<evidence type="ECO:0000313" key="2">
    <source>
        <dbReference type="EMBL" id="REF30522.1"/>
    </source>
</evidence>
<dbReference type="InterPro" id="IPR018910">
    <property type="entry name" value="LpqB_C"/>
</dbReference>
<dbReference type="Pfam" id="PF25976">
    <property type="entry name" value="LpqB_N"/>
    <property type="match status" value="1"/>
</dbReference>
<evidence type="ECO:0000313" key="3">
    <source>
        <dbReference type="Proteomes" id="UP000256253"/>
    </source>
</evidence>
<name>A0A3D9UM47_9MICO</name>
<dbReference type="SUPFAM" id="SSF82171">
    <property type="entry name" value="DPP6 N-terminal domain-like"/>
    <property type="match status" value="1"/>
</dbReference>
<dbReference type="Pfam" id="PF10646">
    <property type="entry name" value="Germane"/>
    <property type="match status" value="1"/>
</dbReference>
<dbReference type="OrthoDB" id="3226781at2"/>